<evidence type="ECO:0000256" key="6">
    <source>
        <dbReference type="ARBA" id="ARBA00023136"/>
    </source>
</evidence>
<keyword evidence="6 7" id="KW-0472">Membrane</keyword>
<dbReference type="AlphaFoldDB" id="A0A387BF81"/>
<feature type="transmembrane region" description="Helical" evidence="7">
    <location>
        <begin position="12"/>
        <end position="36"/>
    </location>
</feature>
<evidence type="ECO:0000256" key="7">
    <source>
        <dbReference type="SAM" id="Phobius"/>
    </source>
</evidence>
<evidence type="ECO:0000256" key="4">
    <source>
        <dbReference type="ARBA" id="ARBA00022692"/>
    </source>
</evidence>
<gene>
    <name evidence="9" type="ORF">D7I46_09140</name>
</gene>
<keyword evidence="10" id="KW-1185">Reference proteome</keyword>
<keyword evidence="5 7" id="KW-1133">Transmembrane helix</keyword>
<dbReference type="EMBL" id="CP032627">
    <property type="protein sequence ID" value="AYG01248.1"/>
    <property type="molecule type" value="Genomic_DNA"/>
</dbReference>
<dbReference type="GO" id="GO:0022857">
    <property type="term" value="F:transmembrane transporter activity"/>
    <property type="evidence" value="ECO:0007669"/>
    <property type="project" value="InterPro"/>
</dbReference>
<feature type="transmembrane region" description="Helical" evidence="7">
    <location>
        <begin position="374"/>
        <end position="393"/>
    </location>
</feature>
<keyword evidence="3" id="KW-1003">Cell membrane</keyword>
<dbReference type="PROSITE" id="PS50850">
    <property type="entry name" value="MFS"/>
    <property type="match status" value="1"/>
</dbReference>
<evidence type="ECO:0000259" key="8">
    <source>
        <dbReference type="PROSITE" id="PS50850"/>
    </source>
</evidence>
<dbReference type="PANTHER" id="PTHR23517:SF3">
    <property type="entry name" value="INTEGRAL MEMBRANE TRANSPORT PROTEIN"/>
    <property type="match status" value="1"/>
</dbReference>
<keyword evidence="4 7" id="KW-0812">Transmembrane</keyword>
<dbReference type="GO" id="GO:0005886">
    <property type="term" value="C:plasma membrane"/>
    <property type="evidence" value="ECO:0007669"/>
    <property type="project" value="UniProtKB-SubCell"/>
</dbReference>
<evidence type="ECO:0000256" key="5">
    <source>
        <dbReference type="ARBA" id="ARBA00022989"/>
    </source>
</evidence>
<dbReference type="Gene3D" id="1.20.1250.20">
    <property type="entry name" value="MFS general substrate transporter like domains"/>
    <property type="match status" value="1"/>
</dbReference>
<keyword evidence="2" id="KW-0813">Transport</keyword>
<accession>A0A387BF81</accession>
<dbReference type="Pfam" id="PF07690">
    <property type="entry name" value="MFS_1"/>
    <property type="match status" value="1"/>
</dbReference>
<evidence type="ECO:0000313" key="9">
    <source>
        <dbReference type="EMBL" id="AYG01248.1"/>
    </source>
</evidence>
<dbReference type="KEGG" id="lact:D7I46_09140"/>
<protein>
    <submittedName>
        <fullName evidence="9">MFS transporter</fullName>
    </submittedName>
</protein>
<feature type="transmembrane region" description="Helical" evidence="7">
    <location>
        <begin position="141"/>
        <end position="162"/>
    </location>
</feature>
<dbReference type="OrthoDB" id="9793283at2"/>
<comment type="subcellular location">
    <subcellularLocation>
        <location evidence="1">Cell membrane</location>
        <topology evidence="1">Multi-pass membrane protein</topology>
    </subcellularLocation>
</comment>
<dbReference type="InterPro" id="IPR011701">
    <property type="entry name" value="MFS"/>
</dbReference>
<dbReference type="PANTHER" id="PTHR23517">
    <property type="entry name" value="RESISTANCE PROTEIN MDTM, PUTATIVE-RELATED-RELATED"/>
    <property type="match status" value="1"/>
</dbReference>
<dbReference type="InterPro" id="IPR050171">
    <property type="entry name" value="MFS_Transporters"/>
</dbReference>
<dbReference type="SUPFAM" id="SSF103473">
    <property type="entry name" value="MFS general substrate transporter"/>
    <property type="match status" value="1"/>
</dbReference>
<name>A0A387BF81_9LACT</name>
<proteinExistence type="predicted"/>
<dbReference type="InterPro" id="IPR020846">
    <property type="entry name" value="MFS_dom"/>
</dbReference>
<evidence type="ECO:0000256" key="3">
    <source>
        <dbReference type="ARBA" id="ARBA00022475"/>
    </source>
</evidence>
<dbReference type="InterPro" id="IPR036259">
    <property type="entry name" value="MFS_trans_sf"/>
</dbReference>
<sequence length="405" mass="45448">MKDFFKLNRQIQLRILMMFVGGLCFSTVGGSMTIYYNEHMGAGITGILLILSNILTFVVGLWAGHLSDLRGRRPLMLFACLVTTVGGLIATFANSPWYFDPWLTYIGFLVLFFGYGFFNTAATAMMVDLTNSDNRRMVYSLQYWVINMAILIGSALSGWFFRDYLFELLLVISIEEFLSFLVIYFWIGESFHPELAKRKAESNIFKAYQWVAKDTAFMWYCLSAIFTAMIFNQLDNYLPVHLSDHFVTTSIFGIEIYGQRMLSIFLIVNTLLIVLFIGGINRWTKNWRRETGILVGLVLQGSGFIVAFLGTTLSVELIATGVATFGEMIGVGFIQAYRADLMEGDSAGTYSGFFTITQPVASVLSGILVSFSAVYGNVGMAFFMVLIIIFAVLPAMRSIRIKQAV</sequence>
<feature type="transmembrane region" description="Helical" evidence="7">
    <location>
        <begin position="317"/>
        <end position="337"/>
    </location>
</feature>
<dbReference type="Proteomes" id="UP000269374">
    <property type="component" value="Chromosome"/>
</dbReference>
<organism evidence="9 10">
    <name type="scientific">Lactococcus allomyrinae</name>
    <dbReference type="NCBI Taxonomy" id="2419773"/>
    <lineage>
        <taxon>Bacteria</taxon>
        <taxon>Bacillati</taxon>
        <taxon>Bacillota</taxon>
        <taxon>Bacilli</taxon>
        <taxon>Lactobacillales</taxon>
        <taxon>Streptococcaceae</taxon>
        <taxon>Lactococcus</taxon>
    </lineage>
</organism>
<evidence type="ECO:0000313" key="10">
    <source>
        <dbReference type="Proteomes" id="UP000269374"/>
    </source>
</evidence>
<dbReference type="RefSeq" id="WP_120772622.1">
    <property type="nucleotide sequence ID" value="NZ_CP032627.1"/>
</dbReference>
<feature type="transmembrane region" description="Helical" evidence="7">
    <location>
        <begin position="105"/>
        <end position="129"/>
    </location>
</feature>
<feature type="transmembrane region" description="Helical" evidence="7">
    <location>
        <begin position="42"/>
        <end position="63"/>
    </location>
</feature>
<feature type="transmembrane region" description="Helical" evidence="7">
    <location>
        <begin position="349"/>
        <end position="368"/>
    </location>
</feature>
<evidence type="ECO:0000256" key="1">
    <source>
        <dbReference type="ARBA" id="ARBA00004651"/>
    </source>
</evidence>
<feature type="transmembrane region" description="Helical" evidence="7">
    <location>
        <begin position="292"/>
        <end position="311"/>
    </location>
</feature>
<feature type="transmembrane region" description="Helical" evidence="7">
    <location>
        <begin position="216"/>
        <end position="234"/>
    </location>
</feature>
<feature type="domain" description="Major facilitator superfamily (MFS) profile" evidence="8">
    <location>
        <begin position="10"/>
        <end position="397"/>
    </location>
</feature>
<feature type="transmembrane region" description="Helical" evidence="7">
    <location>
        <begin position="168"/>
        <end position="187"/>
    </location>
</feature>
<dbReference type="CDD" id="cd17329">
    <property type="entry name" value="MFS_MdtH_MDR_like"/>
    <property type="match status" value="1"/>
</dbReference>
<evidence type="ECO:0000256" key="2">
    <source>
        <dbReference type="ARBA" id="ARBA00022448"/>
    </source>
</evidence>
<feature type="transmembrane region" description="Helical" evidence="7">
    <location>
        <begin position="261"/>
        <end position="280"/>
    </location>
</feature>
<feature type="transmembrane region" description="Helical" evidence="7">
    <location>
        <begin position="75"/>
        <end position="93"/>
    </location>
</feature>
<reference evidence="9 10" key="1">
    <citation type="submission" date="2018-09" db="EMBL/GenBank/DDBJ databases">
        <title>Genome sequencing of strain 1JSPR-7.</title>
        <authorList>
            <person name="Heo J."/>
            <person name="Kim S.-J."/>
            <person name="Kwon S.-W."/>
        </authorList>
    </citation>
    <scope>NUCLEOTIDE SEQUENCE [LARGE SCALE GENOMIC DNA]</scope>
    <source>
        <strain evidence="9 10">1JSPR-7</strain>
    </source>
</reference>